<dbReference type="AlphaFoldDB" id="A0A4R1HA44"/>
<evidence type="ECO:0000256" key="1">
    <source>
        <dbReference type="SAM" id="Phobius"/>
    </source>
</evidence>
<reference evidence="2 3" key="1">
    <citation type="submission" date="2019-03" db="EMBL/GenBank/DDBJ databases">
        <title>Genomic Encyclopedia of Type Strains, Phase IV (KMG-IV): sequencing the most valuable type-strain genomes for metagenomic binning, comparative biology and taxonomic classification.</title>
        <authorList>
            <person name="Goeker M."/>
        </authorList>
    </citation>
    <scope>NUCLEOTIDE SEQUENCE [LARGE SCALE GENOMIC DNA]</scope>
    <source>
        <strain evidence="2 3">DSM 19610</strain>
    </source>
</reference>
<keyword evidence="1" id="KW-0472">Membrane</keyword>
<evidence type="ECO:0000313" key="2">
    <source>
        <dbReference type="EMBL" id="TCK18797.1"/>
    </source>
</evidence>
<keyword evidence="3" id="KW-1185">Reference proteome</keyword>
<keyword evidence="1" id="KW-0812">Transmembrane</keyword>
<keyword evidence="1" id="KW-1133">Transmembrane helix</keyword>
<protein>
    <submittedName>
        <fullName evidence="2">Uncharacterized protein</fullName>
    </submittedName>
</protein>
<comment type="caution">
    <text evidence="2">The sequence shown here is derived from an EMBL/GenBank/DDBJ whole genome shotgun (WGS) entry which is preliminary data.</text>
</comment>
<dbReference type="EMBL" id="SMFX01000001">
    <property type="protein sequence ID" value="TCK18797.1"/>
    <property type="molecule type" value="Genomic_DNA"/>
</dbReference>
<gene>
    <name evidence="2" type="ORF">DFR30_2081</name>
</gene>
<evidence type="ECO:0000313" key="3">
    <source>
        <dbReference type="Proteomes" id="UP000295707"/>
    </source>
</evidence>
<sequence length="118" mass="12679">MFRDVRMKRAVLTLLIPPFAACRFGCAGCCAAPIGVFWLASITSIIYGLLGGPTNLMGPSINTILLGVGMWGIASVWTAITIRSAGDDKCENRSSAVCNKILPDNDESDPFDEVRKAR</sequence>
<feature type="transmembrane region" description="Helical" evidence="1">
    <location>
        <begin position="63"/>
        <end position="82"/>
    </location>
</feature>
<accession>A0A4R1HA44</accession>
<feature type="transmembrane region" description="Helical" evidence="1">
    <location>
        <begin position="37"/>
        <end position="56"/>
    </location>
</feature>
<proteinExistence type="predicted"/>
<organism evidence="2 3">
    <name type="scientific">Thiogranum longum</name>
    <dbReference type="NCBI Taxonomy" id="1537524"/>
    <lineage>
        <taxon>Bacteria</taxon>
        <taxon>Pseudomonadati</taxon>
        <taxon>Pseudomonadota</taxon>
        <taxon>Gammaproteobacteria</taxon>
        <taxon>Chromatiales</taxon>
        <taxon>Ectothiorhodospiraceae</taxon>
        <taxon>Thiogranum</taxon>
    </lineage>
</organism>
<dbReference type="Proteomes" id="UP000295707">
    <property type="component" value="Unassembled WGS sequence"/>
</dbReference>
<name>A0A4R1HA44_9GAMM</name>